<reference evidence="6" key="1">
    <citation type="submission" date="2022-11" db="UniProtKB">
        <authorList>
            <consortium name="WormBaseParasite"/>
        </authorList>
    </citation>
    <scope>IDENTIFICATION</scope>
</reference>
<evidence type="ECO:0000256" key="1">
    <source>
        <dbReference type="ARBA" id="ARBA00010394"/>
    </source>
</evidence>
<organism evidence="5 6">
    <name type="scientific">Panagrolaimus davidi</name>
    <dbReference type="NCBI Taxonomy" id="227884"/>
    <lineage>
        <taxon>Eukaryota</taxon>
        <taxon>Metazoa</taxon>
        <taxon>Ecdysozoa</taxon>
        <taxon>Nematoda</taxon>
        <taxon>Chromadorea</taxon>
        <taxon>Rhabditida</taxon>
        <taxon>Tylenchina</taxon>
        <taxon>Panagrolaimomorpha</taxon>
        <taxon>Panagrolaimoidea</taxon>
        <taxon>Panagrolaimidae</taxon>
        <taxon>Panagrolaimus</taxon>
    </lineage>
</organism>
<evidence type="ECO:0000313" key="6">
    <source>
        <dbReference type="WBParaSite" id="PDA_v2.g26286.t1"/>
    </source>
</evidence>
<dbReference type="Pfam" id="PF00514">
    <property type="entry name" value="Arm"/>
    <property type="match status" value="5"/>
</dbReference>
<keyword evidence="5" id="KW-1185">Reference proteome</keyword>
<evidence type="ECO:0000256" key="2">
    <source>
        <dbReference type="ARBA" id="ARBA00022448"/>
    </source>
</evidence>
<evidence type="ECO:0000256" key="4">
    <source>
        <dbReference type="PROSITE-ProRule" id="PRU00259"/>
    </source>
</evidence>
<comment type="similarity">
    <text evidence="1">Belongs to the importin alpha family.</text>
</comment>
<dbReference type="SMART" id="SM00185">
    <property type="entry name" value="ARM"/>
    <property type="match status" value="15"/>
</dbReference>
<accession>A0A914QG98</accession>
<dbReference type="PROSITE" id="PS50176">
    <property type="entry name" value="ARM_REPEAT"/>
    <property type="match status" value="3"/>
</dbReference>
<keyword evidence="2" id="KW-0813">Transport</keyword>
<keyword evidence="3" id="KW-0653">Protein transport</keyword>
<dbReference type="InterPro" id="IPR016024">
    <property type="entry name" value="ARM-type_fold"/>
</dbReference>
<dbReference type="InterPro" id="IPR000225">
    <property type="entry name" value="Armadillo"/>
</dbReference>
<proteinExistence type="inferred from homology"/>
<dbReference type="PANTHER" id="PTHR23316">
    <property type="entry name" value="IMPORTIN ALPHA"/>
    <property type="match status" value="1"/>
</dbReference>
<dbReference type="WBParaSite" id="PDA_v2.g26286.t1">
    <property type="protein sequence ID" value="PDA_v2.g26286.t1"/>
    <property type="gene ID" value="PDA_v2.g26286"/>
</dbReference>
<dbReference type="GO" id="GO:0015031">
    <property type="term" value="P:protein transport"/>
    <property type="evidence" value="ECO:0007669"/>
    <property type="project" value="UniProtKB-KW"/>
</dbReference>
<dbReference type="Proteomes" id="UP000887578">
    <property type="component" value="Unplaced"/>
</dbReference>
<feature type="repeat" description="ARM" evidence="4">
    <location>
        <begin position="57"/>
        <end position="99"/>
    </location>
</feature>
<evidence type="ECO:0000313" key="5">
    <source>
        <dbReference type="Proteomes" id="UP000887578"/>
    </source>
</evidence>
<evidence type="ECO:0000256" key="3">
    <source>
        <dbReference type="ARBA" id="ARBA00022927"/>
    </source>
</evidence>
<dbReference type="Gene3D" id="1.25.10.10">
    <property type="entry name" value="Leucine-rich Repeat Variant"/>
    <property type="match status" value="4"/>
</dbReference>
<feature type="repeat" description="ARM" evidence="4">
    <location>
        <begin position="704"/>
        <end position="746"/>
    </location>
</feature>
<sequence length="818" mass="90713">MEKDELEKTTEDLKAKVEPLVANLDSSIIEICRQALHTLTVISHCNIETKEAVIRAGAVPHFVKFLESSEANLCRLAAHALENLSEGTNAQKQVIIDAGGIDNLINCLNSPVLKICSVCAKTLANIFDGSFEQGQSVLDSGLIQNLKNLVETSNIKRFEGNDIREDEKHQARLTAIYPLMVKLQTFPNSEVQKFAKQVLSDQRNFVMETENVKDEENEIDERIFVNRNLTTSDDEILTVDVEAKKIEPINTLLEMLNTKNQKQAAETLTKLSKLSSKNPNEIIQAGIIPYYFKYLNAENTDLCKISIKALSNISEGTDEQKQSIIDADGIIPLIQCLTFEDLDIAFTASKIIKNILSGTEQQFQALIDESLLLVSSTLLNSSNEEQWEIATKISLEISKNPQRKVLFESDLLALLAEFLNCQNFEVCKIVAQIFVNLSEGKLGDENYNFDGKEAVIKAGAIEKFDKLLHTCHDNEIAKLAITTIANISMGTKNQKRSIYVADNAIETLSSMLNFPEPKICYLSTLALLNLIIGTEEEKQHSFSKFAYLLKTKDTNILKVNLNVFTDFLKNTLILEQTFLTNLVKLLNHDDLEICKMSVELLKIITAKSIDGIQAIIDANAVANLIGLLNSTTNLDLLEEICEIISNISTGSNKHKQAIIENNAIAQITEFLNSNNKKHQINSLKTLKNLSNGNCGQKQAIIKSGILPTLINFMYPSDDETCELTIEILANISNGTNDQKQVVIDAGAIPIAIQLLDSTNSSISKKALSILHEISNGNQKQIQTVADSGVAPFLQKLLKSDNYEIAICASDVLYKIFNV</sequence>
<name>A0A914QG98_9BILA</name>
<protein>
    <submittedName>
        <fullName evidence="6">ARM repeat-containing protein</fullName>
    </submittedName>
</protein>
<dbReference type="InterPro" id="IPR011989">
    <property type="entry name" value="ARM-like"/>
</dbReference>
<dbReference type="AlphaFoldDB" id="A0A914QG98"/>
<feature type="repeat" description="ARM" evidence="4">
    <location>
        <begin position="746"/>
        <end position="788"/>
    </location>
</feature>
<dbReference type="SUPFAM" id="SSF48371">
    <property type="entry name" value="ARM repeat"/>
    <property type="match status" value="3"/>
</dbReference>